<dbReference type="InterPro" id="IPR011990">
    <property type="entry name" value="TPR-like_helical_dom_sf"/>
</dbReference>
<dbReference type="SUPFAM" id="SSF54695">
    <property type="entry name" value="POZ domain"/>
    <property type="match status" value="1"/>
</dbReference>
<dbReference type="OrthoDB" id="432457at2759"/>
<name>A0A1Q9EPQ5_SYMMI</name>
<dbReference type="GO" id="GO:0008270">
    <property type="term" value="F:zinc ion binding"/>
    <property type="evidence" value="ECO:0007669"/>
    <property type="project" value="UniProtKB-KW"/>
</dbReference>
<dbReference type="PANTHER" id="PTHR47447">
    <property type="entry name" value="OS03G0856100 PROTEIN"/>
    <property type="match status" value="1"/>
</dbReference>
<feature type="domain" description="BTB" evidence="7">
    <location>
        <begin position="993"/>
        <end position="1062"/>
    </location>
</feature>
<feature type="zinc finger region" description="C3H1-type" evidence="3">
    <location>
        <begin position="1409"/>
        <end position="1437"/>
    </location>
</feature>
<dbReference type="PROSITE" id="PS50103">
    <property type="entry name" value="ZF_C3H1"/>
    <property type="match status" value="1"/>
</dbReference>
<dbReference type="InterPro" id="IPR011333">
    <property type="entry name" value="SKP1/BTB/POZ_sf"/>
</dbReference>
<keyword evidence="1" id="KW-0677">Repeat</keyword>
<gene>
    <name evidence="9" type="ORF">AK812_SmicGene7068</name>
</gene>
<protein>
    <submittedName>
        <fullName evidence="9">Pentatricopeptide repeat-containing protein, chloroplastic</fullName>
    </submittedName>
</protein>
<feature type="coiled-coil region" evidence="4">
    <location>
        <begin position="1225"/>
        <end position="1259"/>
    </location>
</feature>
<dbReference type="Gene3D" id="3.30.710.10">
    <property type="entry name" value="Potassium Channel Kv1.1, Chain A"/>
    <property type="match status" value="1"/>
</dbReference>
<evidence type="ECO:0000256" key="1">
    <source>
        <dbReference type="ARBA" id="ARBA00022737"/>
    </source>
</evidence>
<feature type="repeat" description="PPR" evidence="2">
    <location>
        <begin position="254"/>
        <end position="288"/>
    </location>
</feature>
<feature type="region of interest" description="Disordered" evidence="5">
    <location>
        <begin position="1322"/>
        <end position="1358"/>
    </location>
</feature>
<feature type="repeat" description="PPR" evidence="2">
    <location>
        <begin position="114"/>
        <end position="148"/>
    </location>
</feature>
<keyword evidence="4" id="KW-0175">Coiled coil</keyword>
<dbReference type="Pfam" id="PF13041">
    <property type="entry name" value="PPR_2"/>
    <property type="match status" value="1"/>
</dbReference>
<evidence type="ECO:0000313" key="10">
    <source>
        <dbReference type="Proteomes" id="UP000186817"/>
    </source>
</evidence>
<keyword evidence="3" id="KW-0863">Zinc-finger</keyword>
<dbReference type="InterPro" id="IPR000210">
    <property type="entry name" value="BTB/POZ_dom"/>
</dbReference>
<evidence type="ECO:0000256" key="6">
    <source>
        <dbReference type="SAM" id="Phobius"/>
    </source>
</evidence>
<evidence type="ECO:0000256" key="3">
    <source>
        <dbReference type="PROSITE-ProRule" id="PRU00723"/>
    </source>
</evidence>
<evidence type="ECO:0000256" key="5">
    <source>
        <dbReference type="SAM" id="MobiDB-lite"/>
    </source>
</evidence>
<dbReference type="InterPro" id="IPR000571">
    <property type="entry name" value="Znf_CCCH"/>
</dbReference>
<comment type="caution">
    <text evidence="9">The sequence shown here is derived from an EMBL/GenBank/DDBJ whole genome shotgun (WGS) entry which is preliminary data.</text>
</comment>
<evidence type="ECO:0000256" key="4">
    <source>
        <dbReference type="SAM" id="Coils"/>
    </source>
</evidence>
<organism evidence="9 10">
    <name type="scientific">Symbiodinium microadriaticum</name>
    <name type="common">Dinoflagellate</name>
    <name type="synonym">Zooxanthella microadriatica</name>
    <dbReference type="NCBI Taxonomy" id="2951"/>
    <lineage>
        <taxon>Eukaryota</taxon>
        <taxon>Sar</taxon>
        <taxon>Alveolata</taxon>
        <taxon>Dinophyceae</taxon>
        <taxon>Suessiales</taxon>
        <taxon>Symbiodiniaceae</taxon>
        <taxon>Symbiodinium</taxon>
    </lineage>
</organism>
<evidence type="ECO:0000256" key="2">
    <source>
        <dbReference type="PROSITE-ProRule" id="PRU00708"/>
    </source>
</evidence>
<keyword evidence="3" id="KW-0479">Metal-binding</keyword>
<keyword evidence="3" id="KW-0862">Zinc</keyword>
<reference evidence="9 10" key="1">
    <citation type="submission" date="2016-02" db="EMBL/GenBank/DDBJ databases">
        <title>Genome analysis of coral dinoflagellate symbionts highlights evolutionary adaptations to a symbiotic lifestyle.</title>
        <authorList>
            <person name="Aranda M."/>
            <person name="Li Y."/>
            <person name="Liew Y.J."/>
            <person name="Baumgarten S."/>
            <person name="Simakov O."/>
            <person name="Wilson M."/>
            <person name="Piel J."/>
            <person name="Ashoor H."/>
            <person name="Bougouffa S."/>
            <person name="Bajic V.B."/>
            <person name="Ryu T."/>
            <person name="Ravasi T."/>
            <person name="Bayer T."/>
            <person name="Micklem G."/>
            <person name="Kim H."/>
            <person name="Bhak J."/>
            <person name="Lajeunesse T.C."/>
            <person name="Voolstra C.R."/>
        </authorList>
    </citation>
    <scope>NUCLEOTIDE SEQUENCE [LARGE SCALE GENOMIC DNA]</scope>
    <source>
        <strain evidence="9 10">CCMP2467</strain>
    </source>
</reference>
<feature type="compositionally biased region" description="Acidic residues" evidence="5">
    <location>
        <begin position="1322"/>
        <end position="1337"/>
    </location>
</feature>
<keyword evidence="10" id="KW-1185">Reference proteome</keyword>
<evidence type="ECO:0000259" key="8">
    <source>
        <dbReference type="PROSITE" id="PS50103"/>
    </source>
</evidence>
<dbReference type="PROSITE" id="PS51375">
    <property type="entry name" value="PPR"/>
    <property type="match status" value="3"/>
</dbReference>
<feature type="domain" description="C3H1-type" evidence="8">
    <location>
        <begin position="1409"/>
        <end position="1437"/>
    </location>
</feature>
<dbReference type="Pfam" id="PF00651">
    <property type="entry name" value="BTB"/>
    <property type="match status" value="1"/>
</dbReference>
<dbReference type="PANTHER" id="PTHR47447:SF17">
    <property type="entry name" value="OS12G0638900 PROTEIN"/>
    <property type="match status" value="1"/>
</dbReference>
<dbReference type="InterPro" id="IPR002885">
    <property type="entry name" value="PPR_rpt"/>
</dbReference>
<keyword evidence="6" id="KW-1133">Transmembrane helix</keyword>
<keyword evidence="6" id="KW-0472">Membrane</keyword>
<feature type="transmembrane region" description="Helical" evidence="6">
    <location>
        <begin position="791"/>
        <end position="813"/>
    </location>
</feature>
<dbReference type="Pfam" id="PF13812">
    <property type="entry name" value="PPR_3"/>
    <property type="match status" value="2"/>
</dbReference>
<dbReference type="PROSITE" id="PS50097">
    <property type="entry name" value="BTB"/>
    <property type="match status" value="1"/>
</dbReference>
<proteinExistence type="predicted"/>
<evidence type="ECO:0000259" key="7">
    <source>
        <dbReference type="PROSITE" id="PS50097"/>
    </source>
</evidence>
<sequence length="1533" mass="170112">MTPDDWAEAFVSRRSEILSYERASSWPAALNILATMPQDRFFPDVVCYCSVVGACSKQEEWSAALALLSFMGTSRITPNLYGYNSVLVACAQCSSWLLALDILSQLIPRQILPDVVSYSSFISACSIARRWERALSTIDGMAQSQVAPNRFTYSGAIRCCEGANTWQIALHFLWAMRDPDLDPDVVCFTSAIKACENAEQWSAALTLLDHMLLCTVSPNEFTCSSLVSACERASQRCTAVCLFKAMVSMSVDADLVACSAAITACARIAAWTLAISIYASMAERGIKPNEYTYSGAADACEKGFQWKSTPELLALLNFKAAWRVESMGRPFPAALVQEPTWLQELGFRTDQPHKAASVDKTFERGLAAKFGGYFGPSSTLTEREEAARRTINVRHVISSVKLRTMEALACLALPCLGLPGPGMPGGECFLDQGDFVSLRRVMADGLVEAFLCTFDYELREVFQLGIFHAMVQAVSVTPLLRVTEPLWIEFSLNWKYTLQKDPSVWWEATAGNEVRRLHKWTFKRHLPDEDGNEASDWHIVSMDKRRWDYHVEQGFAIYRCFIGAKELKDEDVKEEEREEFAPAPVMRDTAVYLLSLAGLAAPFAALFWLTPDELSVQLLFMMLCCGVGLAAGVDSCRSSGQETLLPQDTLQGTVRLKEDLGVTYDERALIRDHVTEMKYLSFLLFALRLAVNIKALWRNMMIVCLEDLPLTVGSAARVLEAGIFLEHLCKLPCEILSCICGIHASPSQCVGTVKTLAGFSAMRFVRFLNKRHIFGALRKIAADPNILKGCYLVIIGILYSLVLAGFGLSVLLTKLHGLDIKAMESAGVVGLFQKAWAALVSGGLPALMATNLMELVEFTNQVASAMNIKEEEMHSLLSFLLGRNQRRAQAYMDIVMLNFMKLPRWSSRLVAMITFDAEGLQRLVRESPGSEPRANASGPPFLAFLLLLITETKNRSPLASSYDHPSLHIMVEVDREMANNGEAIEAASVDHENDLVLEFDFNGQRKTACSAVLCLASPVFRGMLRAGMKEAQQKSVKVEVAMPEDFELFYGLLLPGEWNLDAVTENNVDALLAISDYYQVGFIKKGCEKRLLELPVTMGRLLQAHRHGLVHQCERCINSLAGKFTEKDLVDIGKAAPDLLLLASQAVRREALSKQNRIDQLEPALKKARTAYQEIRAAAASFSEITKQTLAVQDEQEVLASAAQVSEDKITQAELYSSAQKDTKLQTMTEENRNLSEQVRQLEDEIKGLRQQLLQIKLSRTRKDAAQDSIAPVASAEARGENPGLENFLELWHMTWWAHALGMWLRGPGILLPLWAFAQWEASDEDAEDEEEEEEETQAANNEEPIAAASSSPRRPRATAKEFLSPRDKALLGKGYFSHGTATRLSFQDRKRHGDERGDPHPYIHSAREGGREVCFQYCARGKCASGDECPLRHPPKEDAATRRTEESETTLCISLVPIGMASGAFEEMPEPEQAIRENRSITKTESTVRLVTAAVLTAVLVLQLALRTASAWGIFGFTWGAVYLYASSIRSE</sequence>
<accession>A0A1Q9EPQ5</accession>
<dbReference type="Gene3D" id="1.25.40.10">
    <property type="entry name" value="Tetratricopeptide repeat domain"/>
    <property type="match status" value="3"/>
</dbReference>
<dbReference type="Proteomes" id="UP000186817">
    <property type="component" value="Unassembled WGS sequence"/>
</dbReference>
<feature type="compositionally biased region" description="Low complexity" evidence="5">
    <location>
        <begin position="1338"/>
        <end position="1353"/>
    </location>
</feature>
<feature type="repeat" description="PPR" evidence="2">
    <location>
        <begin position="44"/>
        <end position="78"/>
    </location>
</feature>
<keyword evidence="6" id="KW-0812">Transmembrane</keyword>
<evidence type="ECO:0000313" key="9">
    <source>
        <dbReference type="EMBL" id="OLQ09368.1"/>
    </source>
</evidence>
<dbReference type="EMBL" id="LSRX01000098">
    <property type="protein sequence ID" value="OLQ09368.1"/>
    <property type="molecule type" value="Genomic_DNA"/>
</dbReference>
<feature type="transmembrane region" description="Helical" evidence="6">
    <location>
        <begin position="590"/>
        <end position="609"/>
    </location>
</feature>